<protein>
    <submittedName>
        <fullName evidence="1">Uncharacterized protein</fullName>
    </submittedName>
</protein>
<dbReference type="EMBL" id="JZWV01001085">
    <property type="protein sequence ID" value="KJY25364.1"/>
    <property type="molecule type" value="Genomic_DNA"/>
</dbReference>
<reference evidence="1 2" key="1">
    <citation type="submission" date="2015-02" db="EMBL/GenBank/DDBJ databases">
        <authorList>
            <person name="Ju K.-S."/>
            <person name="Doroghazi J.R."/>
            <person name="Metcalf W."/>
        </authorList>
    </citation>
    <scope>NUCLEOTIDE SEQUENCE [LARGE SCALE GENOMIC DNA]</scope>
    <source>
        <strain evidence="1 2">NRRL ISP-5550</strain>
    </source>
</reference>
<comment type="caution">
    <text evidence="1">The sequence shown here is derived from an EMBL/GenBank/DDBJ whole genome shotgun (WGS) entry which is preliminary data.</text>
</comment>
<proteinExistence type="predicted"/>
<gene>
    <name evidence="1" type="ORF">VR44_32685</name>
</gene>
<dbReference type="AlphaFoldDB" id="A0A0F4IUP7"/>
<evidence type="ECO:0000313" key="1">
    <source>
        <dbReference type="EMBL" id="KJY25364.1"/>
    </source>
</evidence>
<sequence length="200" mass="21959">MARDETWTSEEYGRSHEGRVAVLLADGTTPKPVYFDGNSSIGETVRHWSVYDGSDYPQRPRAHALRAECTCGWTGESHTVDWEAAGDLRFREHGDRTAGQCLDDWDKHTIAVGETTVPLPADLLALLEGVTAAIERLGEDSPVAAVKAARELEIIASRTAHWPAHEARAQAPEKVAAALGLNIDETRALLARFGGWNRYQ</sequence>
<dbReference type="OrthoDB" id="4328597at2"/>
<evidence type="ECO:0000313" key="2">
    <source>
        <dbReference type="Proteomes" id="UP000033551"/>
    </source>
</evidence>
<keyword evidence="2" id="KW-1185">Reference proteome</keyword>
<organism evidence="1 2">
    <name type="scientific">Streptomyces katrae</name>
    <dbReference type="NCBI Taxonomy" id="68223"/>
    <lineage>
        <taxon>Bacteria</taxon>
        <taxon>Bacillati</taxon>
        <taxon>Actinomycetota</taxon>
        <taxon>Actinomycetes</taxon>
        <taxon>Kitasatosporales</taxon>
        <taxon>Streptomycetaceae</taxon>
        <taxon>Streptomyces</taxon>
    </lineage>
</organism>
<dbReference type="PATRIC" id="fig|68223.7.peg.3348"/>
<dbReference type="Proteomes" id="UP000033551">
    <property type="component" value="Unassembled WGS sequence"/>
</dbReference>
<dbReference type="RefSeq" id="WP_045951255.1">
    <property type="nucleotide sequence ID" value="NZ_JZWV01001085.1"/>
</dbReference>
<name>A0A0F4IUP7_9ACTN</name>
<accession>A0A0F4IUP7</accession>